<reference evidence="3 4" key="1">
    <citation type="submission" date="2019-03" db="EMBL/GenBank/DDBJ databases">
        <title>Bradyrhizobium diversity isolated from nodules of Chamaecrista fasciculata.</title>
        <authorList>
            <person name="Klepa M.S."/>
            <person name="Urquiaga M.O."/>
            <person name="Hungria M."/>
            <person name="Delamuta J.R."/>
        </authorList>
    </citation>
    <scope>NUCLEOTIDE SEQUENCE [LARGE SCALE GENOMIC DNA]</scope>
    <source>
        <strain evidence="3 4">CNPSo 3448</strain>
    </source>
</reference>
<dbReference type="InterPro" id="IPR000523">
    <property type="entry name" value="Mg_chelatse_chII-like_cat_dom"/>
</dbReference>
<feature type="domain" description="Mg chelatase-related protein C-terminal" evidence="2">
    <location>
        <begin position="343"/>
        <end position="441"/>
    </location>
</feature>
<proteinExistence type="predicted"/>
<sequence length="451" mass="47527">MVQRVSTVAFEGIEARAVDVQVQVAPGLPAFAIVGLPDKAVSEARERVRSALIASGLALPARRIIVNLAPADLPKEGSHYDLPIALGLMAAIGAIPPDALTGFTVLGELGLDGSIAPVAGVLPAAIGANVREEGLICPTACGSEAAWASPDIQIIAAQSLIQIANHFKGTQVLSRPSPGELLEVSMIASVAGEIEGGALTSRRPFRSPHHSASMAALTGGGMRAKPGEISLAHQGVLFLDELPEFDPRVLDSLRQPLENGEVSVSRANHRVTYPARFMLVAAMNPCRCGNAFEPGYACKRGRIDRCTGDYQARISGPLMDRIDLRIEVPAVTAADLILPPPAEGSAEVAARVAAARDIQLARYAAIGLPRVRTNAEAPASVLEEIAKPDAQGAKLLRDAAETMRLSARGYHRVLRVARTLADLDGADRIGRLHLAEALSYRALAEDVRQMA</sequence>
<keyword evidence="4" id="KW-1185">Reference proteome</keyword>
<dbReference type="InterPro" id="IPR014721">
    <property type="entry name" value="Ribsml_uS5_D2-typ_fold_subgr"/>
</dbReference>
<accession>A0A4Y9LA83</accession>
<organism evidence="3 4">
    <name type="scientific">Bradyrhizobium niftali</name>
    <dbReference type="NCBI Taxonomy" id="2560055"/>
    <lineage>
        <taxon>Bacteria</taxon>
        <taxon>Pseudomonadati</taxon>
        <taxon>Pseudomonadota</taxon>
        <taxon>Alphaproteobacteria</taxon>
        <taxon>Hyphomicrobiales</taxon>
        <taxon>Nitrobacteraceae</taxon>
        <taxon>Bradyrhizobium</taxon>
    </lineage>
</organism>
<keyword evidence="3" id="KW-0547">Nucleotide-binding</keyword>
<protein>
    <submittedName>
        <fullName evidence="3">ATP-binding protein</fullName>
    </submittedName>
</protein>
<dbReference type="AlphaFoldDB" id="A0A4Y9LA83"/>
<dbReference type="InterPro" id="IPR045006">
    <property type="entry name" value="CHLI-like"/>
</dbReference>
<evidence type="ECO:0000259" key="1">
    <source>
        <dbReference type="Pfam" id="PF01078"/>
    </source>
</evidence>
<dbReference type="EMBL" id="SPQT01000034">
    <property type="protein sequence ID" value="TFV39756.1"/>
    <property type="molecule type" value="Genomic_DNA"/>
</dbReference>
<evidence type="ECO:0000313" key="3">
    <source>
        <dbReference type="EMBL" id="TFV39756.1"/>
    </source>
</evidence>
<dbReference type="InterPro" id="IPR027417">
    <property type="entry name" value="P-loop_NTPase"/>
</dbReference>
<dbReference type="PANTHER" id="PTHR32039">
    <property type="entry name" value="MAGNESIUM-CHELATASE SUBUNIT CHLI"/>
    <property type="match status" value="1"/>
</dbReference>
<dbReference type="InterPro" id="IPR025158">
    <property type="entry name" value="Mg_chelat-rel_C"/>
</dbReference>
<dbReference type="PANTHER" id="PTHR32039:SF7">
    <property type="entry name" value="COMPETENCE PROTEIN COMM"/>
    <property type="match status" value="1"/>
</dbReference>
<dbReference type="Gene3D" id="3.30.230.10">
    <property type="match status" value="1"/>
</dbReference>
<gene>
    <name evidence="3" type="ORF">E4K65_39260</name>
</gene>
<dbReference type="Pfam" id="PF01078">
    <property type="entry name" value="Mg_chelatase"/>
    <property type="match status" value="1"/>
</dbReference>
<evidence type="ECO:0000259" key="2">
    <source>
        <dbReference type="Pfam" id="PF13335"/>
    </source>
</evidence>
<dbReference type="SUPFAM" id="SSF52540">
    <property type="entry name" value="P-loop containing nucleoside triphosphate hydrolases"/>
    <property type="match status" value="1"/>
</dbReference>
<dbReference type="Pfam" id="PF13541">
    <property type="entry name" value="ChlI"/>
    <property type="match status" value="1"/>
</dbReference>
<dbReference type="SUPFAM" id="SSF54211">
    <property type="entry name" value="Ribosomal protein S5 domain 2-like"/>
    <property type="match status" value="1"/>
</dbReference>
<name>A0A4Y9LA83_9BRAD</name>
<dbReference type="OrthoDB" id="9813147at2"/>
<dbReference type="RefSeq" id="WP_135178656.1">
    <property type="nucleotide sequence ID" value="NZ_SPQT01000034.1"/>
</dbReference>
<dbReference type="Gene3D" id="3.40.50.300">
    <property type="entry name" value="P-loop containing nucleotide triphosphate hydrolases"/>
    <property type="match status" value="1"/>
</dbReference>
<evidence type="ECO:0000313" key="4">
    <source>
        <dbReference type="Proteomes" id="UP000297966"/>
    </source>
</evidence>
<dbReference type="InterPro" id="IPR020568">
    <property type="entry name" value="Ribosomal_Su5_D2-typ_SF"/>
</dbReference>
<comment type="caution">
    <text evidence="3">The sequence shown here is derived from an EMBL/GenBank/DDBJ whole genome shotgun (WGS) entry which is preliminary data.</text>
</comment>
<keyword evidence="3" id="KW-0067">ATP-binding</keyword>
<dbReference type="GO" id="GO:0005524">
    <property type="term" value="F:ATP binding"/>
    <property type="evidence" value="ECO:0007669"/>
    <property type="project" value="UniProtKB-KW"/>
</dbReference>
<feature type="domain" description="Magnesium chelatase ChlI-like catalytic" evidence="1">
    <location>
        <begin position="171"/>
        <end position="335"/>
    </location>
</feature>
<dbReference type="Pfam" id="PF13335">
    <property type="entry name" value="Mg_chelatase_C"/>
    <property type="match status" value="1"/>
</dbReference>
<dbReference type="Proteomes" id="UP000297966">
    <property type="component" value="Unassembled WGS sequence"/>
</dbReference>